<comment type="caution">
    <text evidence="1">The sequence shown here is derived from an EMBL/GenBank/DDBJ whole genome shotgun (WGS) entry which is preliminary data.</text>
</comment>
<reference evidence="1" key="1">
    <citation type="submission" date="2021-02" db="EMBL/GenBank/DDBJ databases">
        <authorList>
            <person name="Nowell W R."/>
        </authorList>
    </citation>
    <scope>NUCLEOTIDE SEQUENCE</scope>
    <source>
        <strain evidence="1">Ploen Becks lab</strain>
    </source>
</reference>
<gene>
    <name evidence="1" type="ORF">OXX778_LOCUS18332</name>
</gene>
<dbReference type="OrthoDB" id="10531895at2759"/>
<sequence length="78" mass="9482">MFFKQLVQNVITDHDIPLMDAYNRHYQKLIAKYSYNEIAEYWKPFTTINQILAITETRRNQTTENKQKIYKSTKNNQH</sequence>
<evidence type="ECO:0000313" key="2">
    <source>
        <dbReference type="Proteomes" id="UP000663879"/>
    </source>
</evidence>
<name>A0A814JR08_9BILA</name>
<dbReference type="Proteomes" id="UP000663879">
    <property type="component" value="Unassembled WGS sequence"/>
</dbReference>
<protein>
    <submittedName>
        <fullName evidence="1">Uncharacterized protein</fullName>
    </submittedName>
</protein>
<organism evidence="1 2">
    <name type="scientific">Brachionus calyciflorus</name>
    <dbReference type="NCBI Taxonomy" id="104777"/>
    <lineage>
        <taxon>Eukaryota</taxon>
        <taxon>Metazoa</taxon>
        <taxon>Spiralia</taxon>
        <taxon>Gnathifera</taxon>
        <taxon>Rotifera</taxon>
        <taxon>Eurotatoria</taxon>
        <taxon>Monogononta</taxon>
        <taxon>Pseudotrocha</taxon>
        <taxon>Ploima</taxon>
        <taxon>Brachionidae</taxon>
        <taxon>Brachionus</taxon>
    </lineage>
</organism>
<accession>A0A814JR08</accession>
<dbReference type="AlphaFoldDB" id="A0A814JR08"/>
<evidence type="ECO:0000313" key="1">
    <source>
        <dbReference type="EMBL" id="CAF1040644.1"/>
    </source>
</evidence>
<keyword evidence="2" id="KW-1185">Reference proteome</keyword>
<proteinExistence type="predicted"/>
<dbReference type="EMBL" id="CAJNOC010005033">
    <property type="protein sequence ID" value="CAF1040644.1"/>
    <property type="molecule type" value="Genomic_DNA"/>
</dbReference>